<keyword evidence="8" id="KW-0653">Protein transport</keyword>
<evidence type="ECO:0000256" key="8">
    <source>
        <dbReference type="ARBA" id="ARBA00022927"/>
    </source>
</evidence>
<proteinExistence type="inferred from homology"/>
<evidence type="ECO:0000313" key="12">
    <source>
        <dbReference type="EMBL" id="ACI99147.1"/>
    </source>
</evidence>
<evidence type="ECO:0000313" key="13">
    <source>
        <dbReference type="Proteomes" id="UP000001591"/>
    </source>
</evidence>
<evidence type="ECO:0000256" key="2">
    <source>
        <dbReference type="ARBA" id="ARBA00010004"/>
    </source>
</evidence>
<evidence type="ECO:0000256" key="5">
    <source>
        <dbReference type="ARBA" id="ARBA00022475"/>
    </source>
</evidence>
<dbReference type="RefSeq" id="WP_012566932.1">
    <property type="nucleotide sequence ID" value="NC_011420.2"/>
</dbReference>
<comment type="similarity">
    <text evidence="2">Belongs to the FliJ family.</text>
</comment>
<evidence type="ECO:0000256" key="4">
    <source>
        <dbReference type="ARBA" id="ARBA00022448"/>
    </source>
</evidence>
<dbReference type="EMBL" id="CP000613">
    <property type="protein sequence ID" value="ACI99147.1"/>
    <property type="molecule type" value="Genomic_DNA"/>
</dbReference>
<dbReference type="OrthoDB" id="7273723at2"/>
<dbReference type="InterPro" id="IPR053716">
    <property type="entry name" value="Flag_assembly_chemotaxis_eff"/>
</dbReference>
<keyword evidence="6" id="KW-0145">Chemotaxis</keyword>
<dbReference type="GO" id="GO:0006935">
    <property type="term" value="P:chemotaxis"/>
    <property type="evidence" value="ECO:0007669"/>
    <property type="project" value="UniProtKB-KW"/>
</dbReference>
<dbReference type="eggNOG" id="ENOG5030PCB">
    <property type="taxonomic scope" value="Bacteria"/>
</dbReference>
<keyword evidence="11" id="KW-0175">Coiled coil</keyword>
<sequence length="142" mass="16531">MKDLSTLIRLHKLEVDERRRALAERQAVEERLCGERARLEQELAHEQKVAAGSLQAAATYGDFARHVIHRRERLDDAIARARAEVARAEESVAEAFQELKRYELAQEERQRQRQEALRRADTQRLDEIASIRFQRANRDGTS</sequence>
<feature type="coiled-coil region" evidence="11">
    <location>
        <begin position="71"/>
        <end position="119"/>
    </location>
</feature>
<dbReference type="KEGG" id="rce:RC1_1750"/>
<keyword evidence="5" id="KW-1003">Cell membrane</keyword>
<evidence type="ECO:0000256" key="9">
    <source>
        <dbReference type="ARBA" id="ARBA00023136"/>
    </source>
</evidence>
<dbReference type="GO" id="GO:0015031">
    <property type="term" value="P:protein transport"/>
    <property type="evidence" value="ECO:0007669"/>
    <property type="project" value="UniProtKB-KW"/>
</dbReference>
<evidence type="ECO:0000256" key="10">
    <source>
        <dbReference type="ARBA" id="ARBA00023225"/>
    </source>
</evidence>
<dbReference type="GO" id="GO:0044781">
    <property type="term" value="P:bacterial-type flagellum organization"/>
    <property type="evidence" value="ECO:0007669"/>
    <property type="project" value="UniProtKB-KW"/>
</dbReference>
<evidence type="ECO:0000256" key="6">
    <source>
        <dbReference type="ARBA" id="ARBA00022500"/>
    </source>
</evidence>
<comment type="subcellular location">
    <subcellularLocation>
        <location evidence="1">Cell membrane</location>
        <topology evidence="1">Peripheral membrane protein</topology>
        <orientation evidence="1">Cytoplasmic side</orientation>
    </subcellularLocation>
</comment>
<keyword evidence="10" id="KW-1006">Bacterial flagellum protein export</keyword>
<dbReference type="GO" id="GO:0005886">
    <property type="term" value="C:plasma membrane"/>
    <property type="evidence" value="ECO:0007669"/>
    <property type="project" value="UniProtKB-SubCell"/>
</dbReference>
<keyword evidence="7" id="KW-1005">Bacterial flagellum biogenesis</keyword>
<dbReference type="AlphaFoldDB" id="B6ITC9"/>
<keyword evidence="4" id="KW-0813">Transport</keyword>
<reference evidence="12 13" key="1">
    <citation type="journal article" date="2010" name="BMC Genomics">
        <title>Metabolic flexibility revealed in the genome of the cyst-forming alpha-1 proteobacterium Rhodospirillum centenum.</title>
        <authorList>
            <person name="Lu Y.K."/>
            <person name="Marden J."/>
            <person name="Han M."/>
            <person name="Swingley W.D."/>
            <person name="Mastrian S.D."/>
            <person name="Chowdhury S.R."/>
            <person name="Hao J."/>
            <person name="Helmy T."/>
            <person name="Kim S."/>
            <person name="Kurdoglu A.A."/>
            <person name="Matthies H.J."/>
            <person name="Rollo D."/>
            <person name="Stothard P."/>
            <person name="Blankenship R.E."/>
            <person name="Bauer C.E."/>
            <person name="Touchman J.W."/>
        </authorList>
    </citation>
    <scope>NUCLEOTIDE SEQUENCE [LARGE SCALE GENOMIC DNA]</scope>
    <source>
        <strain evidence="13">ATCC 51521 / SW</strain>
    </source>
</reference>
<dbReference type="Pfam" id="PF02050">
    <property type="entry name" value="FliJ"/>
    <property type="match status" value="1"/>
</dbReference>
<dbReference type="HOGENOM" id="CLU_148738_0_0_5"/>
<dbReference type="STRING" id="414684.RC1_1750"/>
<protein>
    <recommendedName>
        <fullName evidence="3">Flagellar FliJ protein</fullName>
    </recommendedName>
</protein>
<gene>
    <name evidence="12" type="ordered locus">RC1_1750</name>
</gene>
<evidence type="ECO:0000256" key="3">
    <source>
        <dbReference type="ARBA" id="ARBA00020392"/>
    </source>
</evidence>
<dbReference type="Proteomes" id="UP000001591">
    <property type="component" value="Chromosome"/>
</dbReference>
<accession>B6ITC9</accession>
<organism evidence="12 13">
    <name type="scientific">Rhodospirillum centenum (strain ATCC 51521 / SW)</name>
    <dbReference type="NCBI Taxonomy" id="414684"/>
    <lineage>
        <taxon>Bacteria</taxon>
        <taxon>Pseudomonadati</taxon>
        <taxon>Pseudomonadota</taxon>
        <taxon>Alphaproteobacteria</taxon>
        <taxon>Rhodospirillales</taxon>
        <taxon>Rhodospirillaceae</taxon>
        <taxon>Rhodospirillum</taxon>
    </lineage>
</organism>
<evidence type="ECO:0000256" key="11">
    <source>
        <dbReference type="SAM" id="Coils"/>
    </source>
</evidence>
<evidence type="ECO:0000256" key="7">
    <source>
        <dbReference type="ARBA" id="ARBA00022795"/>
    </source>
</evidence>
<keyword evidence="13" id="KW-1185">Reference proteome</keyword>
<dbReference type="InterPro" id="IPR012823">
    <property type="entry name" value="Flagell_FliJ"/>
</dbReference>
<dbReference type="GO" id="GO:0009288">
    <property type="term" value="C:bacterial-type flagellum"/>
    <property type="evidence" value="ECO:0007669"/>
    <property type="project" value="InterPro"/>
</dbReference>
<dbReference type="Gene3D" id="1.10.287.1700">
    <property type="match status" value="1"/>
</dbReference>
<evidence type="ECO:0000256" key="1">
    <source>
        <dbReference type="ARBA" id="ARBA00004413"/>
    </source>
</evidence>
<keyword evidence="9" id="KW-0472">Membrane</keyword>
<dbReference type="GO" id="GO:0071973">
    <property type="term" value="P:bacterial-type flagellum-dependent cell motility"/>
    <property type="evidence" value="ECO:0007669"/>
    <property type="project" value="InterPro"/>
</dbReference>
<name>B6ITC9_RHOCS</name>